<dbReference type="GO" id="GO:0051301">
    <property type="term" value="P:cell division"/>
    <property type="evidence" value="ECO:0007669"/>
    <property type="project" value="UniProtKB-KW"/>
</dbReference>
<evidence type="ECO:0000256" key="2">
    <source>
        <dbReference type="ARBA" id="ARBA00022618"/>
    </source>
</evidence>
<dbReference type="Gene3D" id="1.10.472.10">
    <property type="entry name" value="Cyclin-like"/>
    <property type="match status" value="2"/>
</dbReference>
<dbReference type="Pfam" id="PF00134">
    <property type="entry name" value="Cyclin_N"/>
    <property type="match status" value="1"/>
</dbReference>
<gene>
    <name evidence="7" type="ORF">TIFTF001_032094</name>
</gene>
<dbReference type="InterPro" id="IPR036915">
    <property type="entry name" value="Cyclin-like_sf"/>
</dbReference>
<feature type="domain" description="Cyclin N-terminal" evidence="6">
    <location>
        <begin position="75"/>
        <end position="170"/>
    </location>
</feature>
<sequence length="431" mass="50192">MEEVERNQNMTHQELHFNPFTPLPTEEDESKYEKYFELESSYMAASGYSKNRDAFLFRDRAVLLISKYGQCDNFPFIAYLAMNYFDRYMSRKDPVLDYPRLKQHDVDVIAVACLIIAWKMKGLYITTPGFLVNFIFSTSHAERLELAEIPLEQLVSMEISILNELNWKMRAVTPFCFVPYFCDKLKAKHGFRPRTICEIIVHAQDGIWITEIRPSVIALSAFFAASDYLYPGKIIEFFTQIIFERNFLEVQRSIDACTERMIRLCRDLNLMIEGAVPENSSTPSFKIQAGRQYSGIYRGEASYLPVPELRIRENPPASPFEKGKGKMWEIVEDREEQQDQGKNIWEDVYQVPEIPKMAEDSEEVQFSFRLRWRANDTDWSPLYNYLYELTARDEAVPMPNEDVVPETEPDQLQSPNNGSLPKCCSCRCSVL</sequence>
<evidence type="ECO:0000256" key="3">
    <source>
        <dbReference type="ARBA" id="ARBA00023306"/>
    </source>
</evidence>
<comment type="subunit">
    <text evidence="1">Interacts with the CDC2 protein kinase to form a serine/threonine kinase holoenzyme complex also known as maturation promoting factor (MPF). The cyclin subunit imparts substrate specificity to the complex.</text>
</comment>
<protein>
    <recommendedName>
        <fullName evidence="4">B-like cyclin</fullName>
    </recommendedName>
</protein>
<dbReference type="InterPro" id="IPR039361">
    <property type="entry name" value="Cyclin"/>
</dbReference>
<reference evidence="7" key="1">
    <citation type="submission" date="2023-07" db="EMBL/GenBank/DDBJ databases">
        <title>draft genome sequence of fig (Ficus carica).</title>
        <authorList>
            <person name="Takahashi T."/>
            <person name="Nishimura K."/>
        </authorList>
    </citation>
    <scope>NUCLEOTIDE SEQUENCE</scope>
</reference>
<feature type="region of interest" description="Disordered" evidence="5">
    <location>
        <begin position="399"/>
        <end position="418"/>
    </location>
</feature>
<evidence type="ECO:0000313" key="7">
    <source>
        <dbReference type="EMBL" id="GMN63016.1"/>
    </source>
</evidence>
<evidence type="ECO:0000256" key="4">
    <source>
        <dbReference type="ARBA" id="ARBA00032263"/>
    </source>
</evidence>
<name>A0AA88DZU6_FICCA</name>
<accession>A0AA88DZU6</accession>
<evidence type="ECO:0000256" key="5">
    <source>
        <dbReference type="SAM" id="MobiDB-lite"/>
    </source>
</evidence>
<dbReference type="Proteomes" id="UP001187192">
    <property type="component" value="Unassembled WGS sequence"/>
</dbReference>
<keyword evidence="8" id="KW-1185">Reference proteome</keyword>
<evidence type="ECO:0000256" key="1">
    <source>
        <dbReference type="ARBA" id="ARBA00011177"/>
    </source>
</evidence>
<comment type="caution">
    <text evidence="7">The sequence shown here is derived from an EMBL/GenBank/DDBJ whole genome shotgun (WGS) entry which is preliminary data.</text>
</comment>
<organism evidence="7 8">
    <name type="scientific">Ficus carica</name>
    <name type="common">Common fig</name>
    <dbReference type="NCBI Taxonomy" id="3494"/>
    <lineage>
        <taxon>Eukaryota</taxon>
        <taxon>Viridiplantae</taxon>
        <taxon>Streptophyta</taxon>
        <taxon>Embryophyta</taxon>
        <taxon>Tracheophyta</taxon>
        <taxon>Spermatophyta</taxon>
        <taxon>Magnoliopsida</taxon>
        <taxon>eudicotyledons</taxon>
        <taxon>Gunneridae</taxon>
        <taxon>Pentapetalae</taxon>
        <taxon>rosids</taxon>
        <taxon>fabids</taxon>
        <taxon>Rosales</taxon>
        <taxon>Moraceae</taxon>
        <taxon>Ficeae</taxon>
        <taxon>Ficus</taxon>
    </lineage>
</organism>
<dbReference type="AlphaFoldDB" id="A0AA88DZU6"/>
<proteinExistence type="predicted"/>
<dbReference type="InterPro" id="IPR006671">
    <property type="entry name" value="Cyclin_N"/>
</dbReference>
<dbReference type="SUPFAM" id="SSF47954">
    <property type="entry name" value="Cyclin-like"/>
    <property type="match status" value="1"/>
</dbReference>
<keyword evidence="2" id="KW-0132">Cell division</keyword>
<evidence type="ECO:0000313" key="8">
    <source>
        <dbReference type="Proteomes" id="UP001187192"/>
    </source>
</evidence>
<dbReference type="PANTHER" id="PTHR10177">
    <property type="entry name" value="CYCLINS"/>
    <property type="match status" value="1"/>
</dbReference>
<evidence type="ECO:0000259" key="6">
    <source>
        <dbReference type="Pfam" id="PF00134"/>
    </source>
</evidence>
<dbReference type="EMBL" id="BTGU01000140">
    <property type="protein sequence ID" value="GMN63016.1"/>
    <property type="molecule type" value="Genomic_DNA"/>
</dbReference>
<keyword evidence="3" id="KW-0131">Cell cycle</keyword>